<feature type="domain" description="FAS1-like dehydratase" evidence="1">
    <location>
        <begin position="80"/>
        <end position="137"/>
    </location>
</feature>
<dbReference type="Gene3D" id="3.10.129.10">
    <property type="entry name" value="Hotdog Thioesterase"/>
    <property type="match status" value="2"/>
</dbReference>
<dbReference type="InterPro" id="IPR052741">
    <property type="entry name" value="Mitochondrial_HTD2"/>
</dbReference>
<accession>A0A841IYF6</accession>
<dbReference type="RefSeq" id="WP_184078192.1">
    <property type="nucleotide sequence ID" value="NZ_JACIJP010000001.1"/>
</dbReference>
<dbReference type="GO" id="GO:0019171">
    <property type="term" value="F:(3R)-hydroxyacyl-[acyl-carrier-protein] dehydratase activity"/>
    <property type="evidence" value="ECO:0007669"/>
    <property type="project" value="TreeGrafter"/>
</dbReference>
<reference evidence="2 3" key="1">
    <citation type="submission" date="2020-08" db="EMBL/GenBank/DDBJ databases">
        <title>Genomic Encyclopedia of Type Strains, Phase IV (KMG-IV): sequencing the most valuable type-strain genomes for metagenomic binning, comparative biology and taxonomic classification.</title>
        <authorList>
            <person name="Goeker M."/>
        </authorList>
    </citation>
    <scope>NUCLEOTIDE SEQUENCE [LARGE SCALE GENOMIC DNA]</scope>
    <source>
        <strain evidence="2 3">DSM 102255</strain>
    </source>
</reference>
<proteinExistence type="predicted"/>
<sequence length="289" mass="31607">MTSKVAIDLDFLRSWIGREQTLEDVVTLDLARKFHATLELPGPPPERGQPAAPLIHFCLAQPAVPTAELAEDGHPAKGGFLPPVPLPRRMWAGGDVTFHGPIVIGEAVRRVSRVVDLRSKSGRSGHLVFVTVEHRLESGSRLLVQERQDIVYRDAVTGETAPQPVADPAGVGQEHQDVAISPPLLFRYSALTFNSHRIHYDRDYAVGVEGYRDLVVHGPLQATLLCNLAARIKGKPATHFSFRAQSPVFADDILTLNASADGAEWRLWTCRPDGPVAMSATARWADDAE</sequence>
<dbReference type="InterPro" id="IPR029069">
    <property type="entry name" value="HotDog_dom_sf"/>
</dbReference>
<name>A0A841IYF6_9SPHN</name>
<dbReference type="Proteomes" id="UP000552700">
    <property type="component" value="Unassembled WGS sequence"/>
</dbReference>
<dbReference type="Pfam" id="PF13452">
    <property type="entry name" value="FAS1_DH_region"/>
    <property type="match status" value="1"/>
</dbReference>
<dbReference type="SUPFAM" id="SSF54637">
    <property type="entry name" value="Thioesterase/thiol ester dehydrase-isomerase"/>
    <property type="match status" value="2"/>
</dbReference>
<protein>
    <submittedName>
        <fullName evidence="2">3-methylfumaryl-CoA hydratase</fullName>
        <ecNumber evidence="2">4.2.1.153</ecNumber>
    </submittedName>
</protein>
<dbReference type="PANTHER" id="PTHR28152">
    <property type="entry name" value="HYDROXYACYL-THIOESTER DEHYDRATASE TYPE 2, MITOCHONDRIAL"/>
    <property type="match status" value="1"/>
</dbReference>
<keyword evidence="3" id="KW-1185">Reference proteome</keyword>
<organism evidence="2 3">
    <name type="scientific">Sphingobium subterraneum</name>
    <dbReference type="NCBI Taxonomy" id="627688"/>
    <lineage>
        <taxon>Bacteria</taxon>
        <taxon>Pseudomonadati</taxon>
        <taxon>Pseudomonadota</taxon>
        <taxon>Alphaproteobacteria</taxon>
        <taxon>Sphingomonadales</taxon>
        <taxon>Sphingomonadaceae</taxon>
        <taxon>Sphingobium</taxon>
    </lineage>
</organism>
<comment type="caution">
    <text evidence="2">The sequence shown here is derived from an EMBL/GenBank/DDBJ whole genome shotgun (WGS) entry which is preliminary data.</text>
</comment>
<dbReference type="EMBL" id="JACIJP010000001">
    <property type="protein sequence ID" value="MBB6123350.1"/>
    <property type="molecule type" value="Genomic_DNA"/>
</dbReference>
<evidence type="ECO:0000313" key="2">
    <source>
        <dbReference type="EMBL" id="MBB6123350.1"/>
    </source>
</evidence>
<dbReference type="EC" id="4.2.1.153" evidence="2"/>
<evidence type="ECO:0000313" key="3">
    <source>
        <dbReference type="Proteomes" id="UP000552700"/>
    </source>
</evidence>
<dbReference type="InterPro" id="IPR039569">
    <property type="entry name" value="FAS1-like_DH_region"/>
</dbReference>
<keyword evidence="2" id="KW-0456">Lyase</keyword>
<evidence type="ECO:0000259" key="1">
    <source>
        <dbReference type="Pfam" id="PF13452"/>
    </source>
</evidence>
<dbReference type="PANTHER" id="PTHR28152:SF1">
    <property type="entry name" value="HYDROXYACYL-THIOESTER DEHYDRATASE TYPE 2, MITOCHONDRIAL"/>
    <property type="match status" value="1"/>
</dbReference>
<gene>
    <name evidence="2" type="ORF">FHS92_001057</name>
</gene>
<dbReference type="AlphaFoldDB" id="A0A841IYF6"/>